<accession>A0AAW1X984</accession>
<dbReference type="SUPFAM" id="SSF46565">
    <property type="entry name" value="Chaperone J-domain"/>
    <property type="match status" value="1"/>
</dbReference>
<dbReference type="Pfam" id="PF01556">
    <property type="entry name" value="DnaJ_C"/>
    <property type="match status" value="1"/>
</dbReference>
<dbReference type="GO" id="GO:0051082">
    <property type="term" value="F:unfolded protein binding"/>
    <property type="evidence" value="ECO:0007669"/>
    <property type="project" value="InterPro"/>
</dbReference>
<dbReference type="SMART" id="SM00271">
    <property type="entry name" value="DnaJ"/>
    <property type="match status" value="1"/>
</dbReference>
<dbReference type="Proteomes" id="UP001457282">
    <property type="component" value="Unassembled WGS sequence"/>
</dbReference>
<dbReference type="PRINTS" id="PR00625">
    <property type="entry name" value="JDOMAIN"/>
</dbReference>
<dbReference type="GO" id="GO:0006457">
    <property type="term" value="P:protein folding"/>
    <property type="evidence" value="ECO:0007669"/>
    <property type="project" value="InterPro"/>
</dbReference>
<dbReference type="EMBL" id="JBEDUW010000004">
    <property type="protein sequence ID" value="KAK9932935.1"/>
    <property type="molecule type" value="Genomic_DNA"/>
</dbReference>
<dbReference type="Gene3D" id="1.10.287.110">
    <property type="entry name" value="DnaJ domain"/>
    <property type="match status" value="1"/>
</dbReference>
<dbReference type="CDD" id="cd06257">
    <property type="entry name" value="DnaJ"/>
    <property type="match status" value="1"/>
</dbReference>
<sequence length="245" mass="28494">MSSRRAPKTSDSRNYYEILQVPKDASQDDLKKAYRKLTAMNLHHGDLEKFIELAYAYEVLSDPEKRGIYEKFGEDLYSKERYGKDRCCNDNRRYSDEPCCFDLIYHLEVSFEELYKGTSKKVSFKRDRICSKCKGTGKSKDQRYCCQKCKGDKVVKKGKTLLVHVKKGMQNGQRIIFAGEGPQAPEDTIAGDFVCVLKQKDQHPKSKRKDDVLISERTLPSAEAHYGFKFVLKHLYNRTKLHFKF</sequence>
<proteinExistence type="predicted"/>
<dbReference type="InterPro" id="IPR002939">
    <property type="entry name" value="DnaJ_C"/>
</dbReference>
<dbReference type="PROSITE" id="PS50076">
    <property type="entry name" value="DNAJ_2"/>
    <property type="match status" value="1"/>
</dbReference>
<dbReference type="PANTHER" id="PTHR43888">
    <property type="entry name" value="DNAJ-LIKE-2, ISOFORM A-RELATED"/>
    <property type="match status" value="1"/>
</dbReference>
<dbReference type="AlphaFoldDB" id="A0AAW1X984"/>
<evidence type="ECO:0000313" key="3">
    <source>
        <dbReference type="Proteomes" id="UP001457282"/>
    </source>
</evidence>
<keyword evidence="3" id="KW-1185">Reference proteome</keyword>
<reference evidence="2 3" key="1">
    <citation type="journal article" date="2023" name="G3 (Bethesda)">
        <title>A chromosome-length genome assembly and annotation of blackberry (Rubus argutus, cv. 'Hillquist').</title>
        <authorList>
            <person name="Bruna T."/>
            <person name="Aryal R."/>
            <person name="Dudchenko O."/>
            <person name="Sargent D.J."/>
            <person name="Mead D."/>
            <person name="Buti M."/>
            <person name="Cavallini A."/>
            <person name="Hytonen T."/>
            <person name="Andres J."/>
            <person name="Pham M."/>
            <person name="Weisz D."/>
            <person name="Mascagni F."/>
            <person name="Usai G."/>
            <person name="Natali L."/>
            <person name="Bassil N."/>
            <person name="Fernandez G.E."/>
            <person name="Lomsadze A."/>
            <person name="Armour M."/>
            <person name="Olukolu B."/>
            <person name="Poorten T."/>
            <person name="Britton C."/>
            <person name="Davik J."/>
            <person name="Ashrafi H."/>
            <person name="Aiden E.L."/>
            <person name="Borodovsky M."/>
            <person name="Worthington M."/>
        </authorList>
    </citation>
    <scope>NUCLEOTIDE SEQUENCE [LARGE SCALE GENOMIC DNA]</scope>
    <source>
        <strain evidence="2">PI 553951</strain>
    </source>
</reference>
<name>A0AAW1X984_RUBAR</name>
<comment type="caution">
    <text evidence="2">The sequence shown here is derived from an EMBL/GenBank/DDBJ whole genome shotgun (WGS) entry which is preliminary data.</text>
</comment>
<dbReference type="Pfam" id="PF00226">
    <property type="entry name" value="DnaJ"/>
    <property type="match status" value="1"/>
</dbReference>
<evidence type="ECO:0000259" key="1">
    <source>
        <dbReference type="PROSITE" id="PS50076"/>
    </source>
</evidence>
<dbReference type="InterPro" id="IPR036869">
    <property type="entry name" value="J_dom_sf"/>
</dbReference>
<dbReference type="PROSITE" id="PS00636">
    <property type="entry name" value="DNAJ_1"/>
    <property type="match status" value="1"/>
</dbReference>
<feature type="domain" description="J" evidence="1">
    <location>
        <begin position="14"/>
        <end position="73"/>
    </location>
</feature>
<dbReference type="Gene3D" id="2.60.260.20">
    <property type="entry name" value="Urease metallochaperone UreE, N-terminal domain"/>
    <property type="match status" value="1"/>
</dbReference>
<dbReference type="CDD" id="cd10747">
    <property type="entry name" value="DnaJ_C"/>
    <property type="match status" value="1"/>
</dbReference>
<dbReference type="InterPro" id="IPR008971">
    <property type="entry name" value="HSP40/DnaJ_pept-bd"/>
</dbReference>
<dbReference type="InterPro" id="IPR001623">
    <property type="entry name" value="DnaJ_domain"/>
</dbReference>
<evidence type="ECO:0000313" key="2">
    <source>
        <dbReference type="EMBL" id="KAK9932935.1"/>
    </source>
</evidence>
<dbReference type="InterPro" id="IPR044713">
    <property type="entry name" value="DNJA1/2-like"/>
</dbReference>
<protein>
    <recommendedName>
        <fullName evidence="1">J domain-containing protein</fullName>
    </recommendedName>
</protein>
<organism evidence="2 3">
    <name type="scientific">Rubus argutus</name>
    <name type="common">Southern blackberry</name>
    <dbReference type="NCBI Taxonomy" id="59490"/>
    <lineage>
        <taxon>Eukaryota</taxon>
        <taxon>Viridiplantae</taxon>
        <taxon>Streptophyta</taxon>
        <taxon>Embryophyta</taxon>
        <taxon>Tracheophyta</taxon>
        <taxon>Spermatophyta</taxon>
        <taxon>Magnoliopsida</taxon>
        <taxon>eudicotyledons</taxon>
        <taxon>Gunneridae</taxon>
        <taxon>Pentapetalae</taxon>
        <taxon>rosids</taxon>
        <taxon>fabids</taxon>
        <taxon>Rosales</taxon>
        <taxon>Rosaceae</taxon>
        <taxon>Rosoideae</taxon>
        <taxon>Rosoideae incertae sedis</taxon>
        <taxon>Rubus</taxon>
    </lineage>
</organism>
<dbReference type="SUPFAM" id="SSF49493">
    <property type="entry name" value="HSP40/DnaJ peptide-binding domain"/>
    <property type="match status" value="1"/>
</dbReference>
<gene>
    <name evidence="2" type="ORF">M0R45_020154</name>
</gene>
<dbReference type="InterPro" id="IPR018253">
    <property type="entry name" value="DnaJ_domain_CS"/>
</dbReference>
<dbReference type="GO" id="GO:0030544">
    <property type="term" value="F:Hsp70 protein binding"/>
    <property type="evidence" value="ECO:0007669"/>
    <property type="project" value="InterPro"/>
</dbReference>